<reference evidence="1 2" key="1">
    <citation type="journal article" date="2011" name="J. Bacteriol.">
        <title>Draft Genome Sequence of Gordonia neofelifaecis NRRL B-59395, a Cholesterol-Degrading Actinomycete.</title>
        <authorList>
            <person name="Ge F."/>
            <person name="Li W."/>
            <person name="Chen G."/>
            <person name="Liu Y."/>
            <person name="Zhang G."/>
            <person name="Yong B."/>
            <person name="Wang Q."/>
            <person name="Wang N."/>
            <person name="Huang Z."/>
            <person name="Li W."/>
            <person name="Wang J."/>
            <person name="Wu C."/>
            <person name="Xie Q."/>
            <person name="Liu G."/>
        </authorList>
    </citation>
    <scope>NUCLEOTIDE SEQUENCE [LARGE SCALE GENOMIC DNA]</scope>
    <source>
        <strain evidence="1 2">NRRL B-59395</strain>
    </source>
</reference>
<keyword evidence="2" id="KW-1185">Reference proteome</keyword>
<dbReference type="Pfam" id="PF13738">
    <property type="entry name" value="Pyr_redox_3"/>
    <property type="match status" value="1"/>
</dbReference>
<dbReference type="PANTHER" id="PTHR42877">
    <property type="entry name" value="L-ORNITHINE N(5)-MONOOXYGENASE-RELATED"/>
    <property type="match status" value="1"/>
</dbReference>
<dbReference type="AlphaFoldDB" id="F1YHF5"/>
<dbReference type="PRINTS" id="PR00368">
    <property type="entry name" value="FADPNR"/>
</dbReference>
<dbReference type="InterPro" id="IPR036188">
    <property type="entry name" value="FAD/NAD-bd_sf"/>
</dbReference>
<protein>
    <submittedName>
        <fullName evidence="1">FAD-dependent pyridine nucleotide-disulfide oxidoreductase</fullName>
    </submittedName>
</protein>
<dbReference type="eggNOG" id="COG2072">
    <property type="taxonomic scope" value="Bacteria"/>
</dbReference>
<proteinExistence type="predicted"/>
<dbReference type="OrthoDB" id="5168853at2"/>
<comment type="caution">
    <text evidence="1">The sequence shown here is derived from an EMBL/GenBank/DDBJ whole genome shotgun (WGS) entry which is preliminary data.</text>
</comment>
<dbReference type="SUPFAM" id="SSF51905">
    <property type="entry name" value="FAD/NAD(P)-binding domain"/>
    <property type="match status" value="1"/>
</dbReference>
<dbReference type="InterPro" id="IPR051209">
    <property type="entry name" value="FAD-bind_Monooxygenase_sf"/>
</dbReference>
<dbReference type="Proteomes" id="UP000035065">
    <property type="component" value="Unassembled WGS sequence"/>
</dbReference>
<dbReference type="EMBL" id="AEUD01000004">
    <property type="protein sequence ID" value="EGD55793.1"/>
    <property type="molecule type" value="Genomic_DNA"/>
</dbReference>
<dbReference type="STRING" id="644548.SCNU_06115"/>
<dbReference type="PANTHER" id="PTHR42877:SF4">
    <property type="entry name" value="FAD_NAD(P)-BINDING DOMAIN-CONTAINING PROTEIN-RELATED"/>
    <property type="match status" value="1"/>
</dbReference>
<organism evidence="1 2">
    <name type="scientific">Gordonia neofelifaecis NRRL B-59395</name>
    <dbReference type="NCBI Taxonomy" id="644548"/>
    <lineage>
        <taxon>Bacteria</taxon>
        <taxon>Bacillati</taxon>
        <taxon>Actinomycetota</taxon>
        <taxon>Actinomycetes</taxon>
        <taxon>Mycobacteriales</taxon>
        <taxon>Gordoniaceae</taxon>
        <taxon>Gordonia</taxon>
    </lineage>
</organism>
<gene>
    <name evidence="1" type="ORF">SCNU_06115</name>
</gene>
<evidence type="ECO:0000313" key="2">
    <source>
        <dbReference type="Proteomes" id="UP000035065"/>
    </source>
</evidence>
<sequence length="504" mass="55797">MTAVREPRIVVIGAGVAGITTAVVLKGAGFTDVTVLEKGSDVGGVWHWNRYPGLTCDVPSQIYQFGFAPKPDWPKIWSSGPEIQRYHREVVERFGLTDRLRLNTEVVSSVYDDDTGRWTVTLGDGEELIADFVVCATGVLQNPAIPNIPGLADFDGPVVHTARWDDDLQTAGRRIAVIGTGSTGVQVVSALQPDAAALLHFTRTPQWILWAPMSLPQLPLTDVVLRAAPRLHDAVYRGLLWGSGILADIVRKDSWRRRAVQAYARLSLRMQIADDDLRAALTPDYQPLCKRQVVSGTYYRAIRSPNARLITSDIAEVRERGIVTADGMLHEVDAIVLATGFRAHDYMRPMTVVGRDGLTIDEAWDGGPRAYRMTAIPGFPNLFTVLGPNSPTGSISLQYTAEKTARYLLDWFERYRRGEIDRVEVTEEATAEFNAQVVEALEPTIWNTGGCNSWYFDESGTVDLWPFDRRTLDAMLGRPDPSHFHVTRHDDLGEVPTAADSGDL</sequence>
<dbReference type="RefSeq" id="WP_009678466.1">
    <property type="nucleotide sequence ID" value="NZ_AEUD01000004.1"/>
</dbReference>
<name>F1YHF5_9ACTN</name>
<evidence type="ECO:0000313" key="1">
    <source>
        <dbReference type="EMBL" id="EGD55793.1"/>
    </source>
</evidence>
<accession>F1YHF5</accession>
<dbReference type="Gene3D" id="3.50.50.60">
    <property type="entry name" value="FAD/NAD(P)-binding domain"/>
    <property type="match status" value="2"/>
</dbReference>